<dbReference type="InterPro" id="IPR011335">
    <property type="entry name" value="Restrct_endonuc-II-like"/>
</dbReference>
<dbReference type="RefSeq" id="WP_270107868.1">
    <property type="nucleotide sequence ID" value="NZ_JAPZVP010000001.1"/>
</dbReference>
<accession>A0A9X3SND6</accession>
<dbReference type="SUPFAM" id="SSF52980">
    <property type="entry name" value="Restriction endonuclease-like"/>
    <property type="match status" value="1"/>
</dbReference>
<protein>
    <submittedName>
        <fullName evidence="2">Uma2 family endonuclease</fullName>
    </submittedName>
</protein>
<dbReference type="PANTHER" id="PTHR35400">
    <property type="entry name" value="SLR1083 PROTEIN"/>
    <property type="match status" value="1"/>
</dbReference>
<comment type="caution">
    <text evidence="2">The sequence shown here is derived from an EMBL/GenBank/DDBJ whole genome shotgun (WGS) entry which is preliminary data.</text>
</comment>
<gene>
    <name evidence="2" type="ORF">O1R50_00540</name>
</gene>
<keyword evidence="2" id="KW-0378">Hydrolase</keyword>
<dbReference type="Proteomes" id="UP001146067">
    <property type="component" value="Unassembled WGS sequence"/>
</dbReference>
<dbReference type="InterPro" id="IPR012296">
    <property type="entry name" value="Nuclease_put_TT1808"/>
</dbReference>
<feature type="domain" description="Putative restriction endonuclease" evidence="1">
    <location>
        <begin position="18"/>
        <end position="179"/>
    </location>
</feature>
<dbReference type="PANTHER" id="PTHR35400:SF3">
    <property type="entry name" value="SLL1072 PROTEIN"/>
    <property type="match status" value="1"/>
</dbReference>
<evidence type="ECO:0000313" key="2">
    <source>
        <dbReference type="EMBL" id="MDA1358092.1"/>
    </source>
</evidence>
<sequence>MFDEGFEHLLQVAAKLDLPDGLSAEVFGGAIVVAPWKPAFYAKRMRAVSRQLEEHLPKGHEIFTAPARFRFPDLEAALGPDCYVYDPELAEPDAVTVPGEALALALTLTTEASRPYDLGPKLDVYGRGGVPVHVLADMHDRTLTAYSDPSPERGYRTRTTVEFGEPLRLPEPFDFELDTAAFAAKL</sequence>
<dbReference type="CDD" id="cd06260">
    <property type="entry name" value="DUF820-like"/>
    <property type="match status" value="1"/>
</dbReference>
<dbReference type="Pfam" id="PF05685">
    <property type="entry name" value="Uma2"/>
    <property type="match status" value="1"/>
</dbReference>
<keyword evidence="3" id="KW-1185">Reference proteome</keyword>
<dbReference type="Gene3D" id="3.90.1570.10">
    <property type="entry name" value="tt1808, chain A"/>
    <property type="match status" value="1"/>
</dbReference>
<keyword evidence="2" id="KW-0540">Nuclease</keyword>
<organism evidence="2 3">
    <name type="scientific">Glycomyces luteolus</name>
    <dbReference type="NCBI Taxonomy" id="2670330"/>
    <lineage>
        <taxon>Bacteria</taxon>
        <taxon>Bacillati</taxon>
        <taxon>Actinomycetota</taxon>
        <taxon>Actinomycetes</taxon>
        <taxon>Glycomycetales</taxon>
        <taxon>Glycomycetaceae</taxon>
        <taxon>Glycomyces</taxon>
    </lineage>
</organism>
<dbReference type="GO" id="GO:0004519">
    <property type="term" value="F:endonuclease activity"/>
    <property type="evidence" value="ECO:0007669"/>
    <property type="project" value="UniProtKB-KW"/>
</dbReference>
<dbReference type="InterPro" id="IPR008538">
    <property type="entry name" value="Uma2"/>
</dbReference>
<evidence type="ECO:0000259" key="1">
    <source>
        <dbReference type="Pfam" id="PF05685"/>
    </source>
</evidence>
<dbReference type="AlphaFoldDB" id="A0A9X3SND6"/>
<proteinExistence type="predicted"/>
<dbReference type="EMBL" id="JAPZVP010000001">
    <property type="protein sequence ID" value="MDA1358092.1"/>
    <property type="molecule type" value="Genomic_DNA"/>
</dbReference>
<reference evidence="2" key="1">
    <citation type="submission" date="2022-12" db="EMBL/GenBank/DDBJ databases">
        <title>Gycomyces niveus sp.nov.,a novel actinomycete isolated from soil in Shouguan.</title>
        <authorList>
            <person name="Yang X."/>
        </authorList>
    </citation>
    <scope>NUCLEOTIDE SEQUENCE</scope>
    <source>
        <strain evidence="2">NEAU-A15</strain>
    </source>
</reference>
<name>A0A9X3SND6_9ACTN</name>
<keyword evidence="2" id="KW-0255">Endonuclease</keyword>
<evidence type="ECO:0000313" key="3">
    <source>
        <dbReference type="Proteomes" id="UP001146067"/>
    </source>
</evidence>